<comment type="caution">
    <text evidence="2">The sequence shown here is derived from an EMBL/GenBank/DDBJ whole genome shotgun (WGS) entry which is preliminary data.</text>
</comment>
<dbReference type="Proteomes" id="UP001500707">
    <property type="component" value="Unassembled WGS sequence"/>
</dbReference>
<name>A0ABP6WX39_9ACTN</name>
<accession>A0ABP6WX39</accession>
<gene>
    <name evidence="2" type="ORF">GCM10022295_44950</name>
</gene>
<dbReference type="EMBL" id="BAABCE010000008">
    <property type="protein sequence ID" value="GAA3557923.1"/>
    <property type="molecule type" value="Genomic_DNA"/>
</dbReference>
<feature type="chain" id="PRO_5046771154" evidence="1">
    <location>
        <begin position="26"/>
        <end position="67"/>
    </location>
</feature>
<evidence type="ECO:0000313" key="3">
    <source>
        <dbReference type="Proteomes" id="UP001500707"/>
    </source>
</evidence>
<protein>
    <submittedName>
        <fullName evidence="2">Uncharacterized protein</fullName>
    </submittedName>
</protein>
<evidence type="ECO:0000313" key="2">
    <source>
        <dbReference type="EMBL" id="GAA3557923.1"/>
    </source>
</evidence>
<feature type="signal peptide" evidence="1">
    <location>
        <begin position="1"/>
        <end position="25"/>
    </location>
</feature>
<proteinExistence type="predicted"/>
<sequence>MPITVSEYRFSHFFAVMASASAACAVGAAAPASATPAPVTADFFRNFRRFNGMSASPVGMVDNARRF</sequence>
<organism evidence="2 3">
    <name type="scientific">Streptomyces osmaniensis</name>
    <dbReference type="NCBI Taxonomy" id="593134"/>
    <lineage>
        <taxon>Bacteria</taxon>
        <taxon>Bacillati</taxon>
        <taxon>Actinomycetota</taxon>
        <taxon>Actinomycetes</taxon>
        <taxon>Kitasatosporales</taxon>
        <taxon>Streptomycetaceae</taxon>
        <taxon>Streptomyces</taxon>
    </lineage>
</organism>
<evidence type="ECO:0000256" key="1">
    <source>
        <dbReference type="SAM" id="SignalP"/>
    </source>
</evidence>
<keyword evidence="3" id="KW-1185">Reference proteome</keyword>
<reference evidence="3" key="1">
    <citation type="journal article" date="2019" name="Int. J. Syst. Evol. Microbiol.">
        <title>The Global Catalogue of Microorganisms (GCM) 10K type strain sequencing project: providing services to taxonomists for standard genome sequencing and annotation.</title>
        <authorList>
            <consortium name="The Broad Institute Genomics Platform"/>
            <consortium name="The Broad Institute Genome Sequencing Center for Infectious Disease"/>
            <person name="Wu L."/>
            <person name="Ma J."/>
        </authorList>
    </citation>
    <scope>NUCLEOTIDE SEQUENCE [LARGE SCALE GENOMIC DNA]</scope>
    <source>
        <strain evidence="3">JCM 17656</strain>
    </source>
</reference>
<keyword evidence="1" id="KW-0732">Signal</keyword>